<protein>
    <submittedName>
        <fullName evidence="3">CPBP family intramembrane metalloprotease</fullName>
    </submittedName>
</protein>
<evidence type="ECO:0000259" key="2">
    <source>
        <dbReference type="Pfam" id="PF02517"/>
    </source>
</evidence>
<feature type="transmembrane region" description="Helical" evidence="1">
    <location>
        <begin position="225"/>
        <end position="249"/>
    </location>
</feature>
<dbReference type="EMBL" id="REFY01000001">
    <property type="protein sequence ID" value="RQG93199.1"/>
    <property type="molecule type" value="Genomic_DNA"/>
</dbReference>
<dbReference type="PANTHER" id="PTHR36435">
    <property type="entry name" value="SLR1288 PROTEIN"/>
    <property type="match status" value="1"/>
</dbReference>
<dbReference type="InterPro" id="IPR052710">
    <property type="entry name" value="CAAX_protease"/>
</dbReference>
<feature type="transmembrane region" description="Helical" evidence="1">
    <location>
        <begin position="198"/>
        <end position="218"/>
    </location>
</feature>
<dbReference type="Pfam" id="PF02517">
    <property type="entry name" value="Rce1-like"/>
    <property type="match status" value="1"/>
</dbReference>
<dbReference type="OrthoDB" id="275779at2157"/>
<evidence type="ECO:0000313" key="4">
    <source>
        <dbReference type="Proteomes" id="UP000273828"/>
    </source>
</evidence>
<accession>A0A3N6P560</accession>
<dbReference type="InterPro" id="IPR003675">
    <property type="entry name" value="Rce1/LyrA-like_dom"/>
</dbReference>
<feature type="transmembrane region" description="Helical" evidence="1">
    <location>
        <begin position="170"/>
        <end position="192"/>
    </location>
</feature>
<evidence type="ECO:0000256" key="1">
    <source>
        <dbReference type="SAM" id="Phobius"/>
    </source>
</evidence>
<keyword evidence="1" id="KW-0812">Transmembrane</keyword>
<feature type="domain" description="CAAX prenyl protease 2/Lysostaphin resistance protein A-like" evidence="2">
    <location>
        <begin position="139"/>
        <end position="238"/>
    </location>
</feature>
<dbReference type="GO" id="GO:0080120">
    <property type="term" value="P:CAAX-box protein maturation"/>
    <property type="evidence" value="ECO:0007669"/>
    <property type="project" value="UniProtKB-ARBA"/>
</dbReference>
<dbReference type="RefSeq" id="WP_124177091.1">
    <property type="nucleotide sequence ID" value="NZ_REFY01000001.1"/>
</dbReference>
<dbReference type="AlphaFoldDB" id="A0A3N6P560"/>
<keyword evidence="3" id="KW-0645">Protease</keyword>
<reference evidence="3 4" key="1">
    <citation type="submission" date="2018-10" db="EMBL/GenBank/DDBJ databases">
        <title>Natrarchaeobius chitinivorans gen. nov., sp. nov., and Natrarchaeobius haloalkaliphilus sp. nov., alkaliphilic, chitin-utilizing haloarchaea from hypersaline alkaline lakes.</title>
        <authorList>
            <person name="Sorokin D.Y."/>
            <person name="Elcheninov A.G."/>
            <person name="Kostrikina N.A."/>
            <person name="Bale N.J."/>
            <person name="Sinninghe Damste J.S."/>
            <person name="Khijniak T.V."/>
            <person name="Kublanov I.V."/>
            <person name="Toshchakov S.V."/>
        </authorList>
    </citation>
    <scope>NUCLEOTIDE SEQUENCE [LARGE SCALE GENOMIC DNA]</scope>
    <source>
        <strain evidence="3 4">AArcht-Sl</strain>
    </source>
</reference>
<keyword evidence="1" id="KW-1133">Transmembrane helix</keyword>
<dbReference type="GO" id="GO:0008237">
    <property type="term" value="F:metallopeptidase activity"/>
    <property type="evidence" value="ECO:0007669"/>
    <property type="project" value="UniProtKB-KW"/>
</dbReference>
<feature type="transmembrane region" description="Helical" evidence="1">
    <location>
        <begin position="139"/>
        <end position="158"/>
    </location>
</feature>
<dbReference type="GO" id="GO:0004175">
    <property type="term" value="F:endopeptidase activity"/>
    <property type="evidence" value="ECO:0007669"/>
    <property type="project" value="UniProtKB-ARBA"/>
</dbReference>
<proteinExistence type="predicted"/>
<evidence type="ECO:0000313" key="3">
    <source>
        <dbReference type="EMBL" id="RQG93199.1"/>
    </source>
</evidence>
<name>A0A3N6P560_9EURY</name>
<keyword evidence="4" id="KW-1185">Reference proteome</keyword>
<gene>
    <name evidence="3" type="ORF">EA462_03100</name>
</gene>
<feature type="transmembrane region" description="Helical" evidence="1">
    <location>
        <begin position="12"/>
        <end position="33"/>
    </location>
</feature>
<organism evidence="3 4">
    <name type="scientific">Natrarchaeobius halalkaliphilus</name>
    <dbReference type="NCBI Taxonomy" id="1679091"/>
    <lineage>
        <taxon>Archaea</taxon>
        <taxon>Methanobacteriati</taxon>
        <taxon>Methanobacteriota</taxon>
        <taxon>Stenosarchaea group</taxon>
        <taxon>Halobacteria</taxon>
        <taxon>Halobacteriales</taxon>
        <taxon>Natrialbaceae</taxon>
        <taxon>Natrarchaeobius</taxon>
    </lineage>
</organism>
<comment type="caution">
    <text evidence="3">The sequence shown here is derived from an EMBL/GenBank/DDBJ whole genome shotgun (WGS) entry which is preliminary data.</text>
</comment>
<keyword evidence="3" id="KW-0378">Hydrolase</keyword>
<feature type="transmembrane region" description="Helical" evidence="1">
    <location>
        <begin position="95"/>
        <end position="119"/>
    </location>
</feature>
<keyword evidence="3" id="KW-0482">Metalloprotease</keyword>
<dbReference type="GO" id="GO:0006508">
    <property type="term" value="P:proteolysis"/>
    <property type="evidence" value="ECO:0007669"/>
    <property type="project" value="UniProtKB-KW"/>
</dbReference>
<sequence>METPTRLRTDGPLRATLVAIGLTVFGIAATQFTTLPAFLLEPALIDSPAETSIGMRSAFLALNFLGFVLAGAIYLAATDRGWAYVDLRMPTMRGWLYTLGGIVGSIAFFVAVSLIIQLVSAPTAENQVMDIVGGDQTMVLVMIVIVFFFNAPAEEFLFRNIVQKRLYTAFTRLQSVLVASLIFALVHFPVYYVTADSLVATSVSLSVVFGGSIIFGYLYAKTDNLVVPTVAHAAFNAVQFGLLYLALAYDIEEAEPAPSLFVDAIVSLL</sequence>
<feature type="transmembrane region" description="Helical" evidence="1">
    <location>
        <begin position="53"/>
        <end position="75"/>
    </location>
</feature>
<keyword evidence="1" id="KW-0472">Membrane</keyword>
<dbReference type="Proteomes" id="UP000273828">
    <property type="component" value="Unassembled WGS sequence"/>
</dbReference>
<dbReference type="PANTHER" id="PTHR36435:SF1">
    <property type="entry name" value="CAAX AMINO TERMINAL PROTEASE FAMILY PROTEIN"/>
    <property type="match status" value="1"/>
</dbReference>